<evidence type="ECO:0000313" key="1">
    <source>
        <dbReference type="EMBL" id="KAK2870137.1"/>
    </source>
</evidence>
<accession>A0AA88TAJ7</accession>
<sequence length="66" mass="7518">MSPVLRQRRKVSAQTEVRVRAHPPLWSRAGQPTTPSCLIFAASTAREDRCRPFETGRGDQRLRNTL</sequence>
<reference evidence="1" key="1">
    <citation type="submission" date="2023-08" db="EMBL/GenBank/DDBJ databases">
        <title>Chromosome-level Genome Assembly of mud carp (Cirrhinus molitorella).</title>
        <authorList>
            <person name="Liu H."/>
        </authorList>
    </citation>
    <scope>NUCLEOTIDE SEQUENCE</scope>
    <source>
        <strain evidence="1">Prfri</strain>
        <tissue evidence="1">Muscle</tissue>
    </source>
</reference>
<evidence type="ECO:0000313" key="2">
    <source>
        <dbReference type="Proteomes" id="UP001187343"/>
    </source>
</evidence>
<keyword evidence="2" id="KW-1185">Reference proteome</keyword>
<name>A0AA88TAJ7_9TELE</name>
<proteinExistence type="predicted"/>
<dbReference type="AlphaFoldDB" id="A0AA88TAJ7"/>
<protein>
    <submittedName>
        <fullName evidence="1">Uncharacterized protein</fullName>
    </submittedName>
</protein>
<dbReference type="Proteomes" id="UP001187343">
    <property type="component" value="Unassembled WGS sequence"/>
</dbReference>
<comment type="caution">
    <text evidence="1">The sequence shown here is derived from an EMBL/GenBank/DDBJ whole genome shotgun (WGS) entry which is preliminary data.</text>
</comment>
<dbReference type="EMBL" id="JAUYZG010000024">
    <property type="protein sequence ID" value="KAK2870137.1"/>
    <property type="molecule type" value="Genomic_DNA"/>
</dbReference>
<gene>
    <name evidence="1" type="ORF">Q8A67_024529</name>
</gene>
<organism evidence="1 2">
    <name type="scientific">Cirrhinus molitorella</name>
    <name type="common">mud carp</name>
    <dbReference type="NCBI Taxonomy" id="172907"/>
    <lineage>
        <taxon>Eukaryota</taxon>
        <taxon>Metazoa</taxon>
        <taxon>Chordata</taxon>
        <taxon>Craniata</taxon>
        <taxon>Vertebrata</taxon>
        <taxon>Euteleostomi</taxon>
        <taxon>Actinopterygii</taxon>
        <taxon>Neopterygii</taxon>
        <taxon>Teleostei</taxon>
        <taxon>Ostariophysi</taxon>
        <taxon>Cypriniformes</taxon>
        <taxon>Cyprinidae</taxon>
        <taxon>Labeoninae</taxon>
        <taxon>Labeonini</taxon>
        <taxon>Cirrhinus</taxon>
    </lineage>
</organism>